<organism evidence="1 2">
    <name type="scientific">Aneurinibacillus aneurinilyticus ATCC 12856</name>
    <dbReference type="NCBI Taxonomy" id="649747"/>
    <lineage>
        <taxon>Bacteria</taxon>
        <taxon>Bacillati</taxon>
        <taxon>Bacillota</taxon>
        <taxon>Bacilli</taxon>
        <taxon>Bacillales</taxon>
        <taxon>Paenibacillaceae</taxon>
        <taxon>Aneurinibacillus group</taxon>
        <taxon>Aneurinibacillus</taxon>
    </lineage>
</organism>
<evidence type="ECO:0000313" key="2">
    <source>
        <dbReference type="Proteomes" id="UP000016511"/>
    </source>
</evidence>
<accession>U1X0H0</accession>
<dbReference type="HOGENOM" id="CLU_2950121_0_0_9"/>
<dbReference type="AlphaFoldDB" id="U1X0H0"/>
<name>U1X0H0_ANEAE</name>
<dbReference type="STRING" id="649747.HMPREF0083_03909"/>
<sequence length="59" mass="7227">MEGLENHKKTMMALFVLNVEIKKVEKRRRTTSLYFQIKQLYLGSKNDMYVYYHRCFFGK</sequence>
<protein>
    <submittedName>
        <fullName evidence="1">Uncharacterized protein</fullName>
    </submittedName>
</protein>
<dbReference type="Proteomes" id="UP000016511">
    <property type="component" value="Unassembled WGS sequence"/>
</dbReference>
<keyword evidence="2" id="KW-1185">Reference proteome</keyword>
<reference evidence="1 2" key="1">
    <citation type="submission" date="2013-08" db="EMBL/GenBank/DDBJ databases">
        <authorList>
            <person name="Weinstock G."/>
            <person name="Sodergren E."/>
            <person name="Wylie T."/>
            <person name="Fulton L."/>
            <person name="Fulton R."/>
            <person name="Fronick C."/>
            <person name="O'Laughlin M."/>
            <person name="Godfrey J."/>
            <person name="Miner T."/>
            <person name="Herter B."/>
            <person name="Appelbaum E."/>
            <person name="Cordes M."/>
            <person name="Lek S."/>
            <person name="Wollam A."/>
            <person name="Pepin K.H."/>
            <person name="Palsikar V.B."/>
            <person name="Mitreva M."/>
            <person name="Wilson R.K."/>
        </authorList>
    </citation>
    <scope>NUCLEOTIDE SEQUENCE [LARGE SCALE GENOMIC DNA]</scope>
    <source>
        <strain evidence="1 2">ATCC 12856</strain>
    </source>
</reference>
<comment type="caution">
    <text evidence="1">The sequence shown here is derived from an EMBL/GenBank/DDBJ whole genome shotgun (WGS) entry which is preliminary data.</text>
</comment>
<gene>
    <name evidence="1" type="ORF">HMPREF0083_03909</name>
</gene>
<dbReference type="EMBL" id="AWSJ01000233">
    <property type="protein sequence ID" value="ERI08023.1"/>
    <property type="molecule type" value="Genomic_DNA"/>
</dbReference>
<evidence type="ECO:0000313" key="1">
    <source>
        <dbReference type="EMBL" id="ERI08023.1"/>
    </source>
</evidence>
<proteinExistence type="predicted"/>